<comment type="caution">
    <text evidence="2">The sequence shown here is derived from an EMBL/GenBank/DDBJ whole genome shotgun (WGS) entry which is preliminary data.</text>
</comment>
<evidence type="ECO:0000313" key="2">
    <source>
        <dbReference type="EMBL" id="CAA2989293.1"/>
    </source>
</evidence>
<dbReference type="Gramene" id="OE9A039888T1">
    <property type="protein sequence ID" value="OE9A039888C1"/>
    <property type="gene ID" value="OE9A039888"/>
</dbReference>
<dbReference type="AlphaFoldDB" id="A0A8S0SAP7"/>
<organism evidence="2 3">
    <name type="scientific">Olea europaea subsp. europaea</name>
    <dbReference type="NCBI Taxonomy" id="158383"/>
    <lineage>
        <taxon>Eukaryota</taxon>
        <taxon>Viridiplantae</taxon>
        <taxon>Streptophyta</taxon>
        <taxon>Embryophyta</taxon>
        <taxon>Tracheophyta</taxon>
        <taxon>Spermatophyta</taxon>
        <taxon>Magnoliopsida</taxon>
        <taxon>eudicotyledons</taxon>
        <taxon>Gunneridae</taxon>
        <taxon>Pentapetalae</taxon>
        <taxon>asterids</taxon>
        <taxon>lamiids</taxon>
        <taxon>Lamiales</taxon>
        <taxon>Oleaceae</taxon>
        <taxon>Oleeae</taxon>
        <taxon>Olea</taxon>
    </lineage>
</organism>
<sequence length="120" mass="13677">MDVAQAASVNERIGEKENLAGTDIDSVVDRWSIEGVIRRLCVTSMNEEVKATEMMEVIDRMGDSTFVNEGVICTALMDCTNQLESTSHNKFSDDRHSSFVIDRRSEEREGTKKKIEMREW</sequence>
<feature type="compositionally biased region" description="Basic and acidic residues" evidence="1">
    <location>
        <begin position="90"/>
        <end position="120"/>
    </location>
</feature>
<gene>
    <name evidence="2" type="ORF">OLEA9_A039888</name>
</gene>
<proteinExistence type="predicted"/>
<name>A0A8S0SAP7_OLEEU</name>
<keyword evidence="3" id="KW-1185">Reference proteome</keyword>
<protein>
    <submittedName>
        <fullName evidence="2">Uncharacterized protein</fullName>
    </submittedName>
</protein>
<reference evidence="2 3" key="1">
    <citation type="submission" date="2019-12" db="EMBL/GenBank/DDBJ databases">
        <authorList>
            <person name="Alioto T."/>
            <person name="Alioto T."/>
            <person name="Gomez Garrido J."/>
        </authorList>
    </citation>
    <scope>NUCLEOTIDE SEQUENCE [LARGE SCALE GENOMIC DNA]</scope>
</reference>
<evidence type="ECO:0000313" key="3">
    <source>
        <dbReference type="Proteomes" id="UP000594638"/>
    </source>
</evidence>
<dbReference type="Proteomes" id="UP000594638">
    <property type="component" value="Unassembled WGS sequence"/>
</dbReference>
<evidence type="ECO:0000256" key="1">
    <source>
        <dbReference type="SAM" id="MobiDB-lite"/>
    </source>
</evidence>
<feature type="region of interest" description="Disordered" evidence="1">
    <location>
        <begin position="85"/>
        <end position="120"/>
    </location>
</feature>
<accession>A0A8S0SAP7</accession>
<dbReference type="EMBL" id="CACTIH010004079">
    <property type="protein sequence ID" value="CAA2989293.1"/>
    <property type="molecule type" value="Genomic_DNA"/>
</dbReference>